<evidence type="ECO:0000313" key="4">
    <source>
        <dbReference type="WBParaSite" id="GPUH_0002270501-mRNA-1"/>
    </source>
</evidence>
<organism evidence="4">
    <name type="scientific">Gongylonema pulchrum</name>
    <dbReference type="NCBI Taxonomy" id="637853"/>
    <lineage>
        <taxon>Eukaryota</taxon>
        <taxon>Metazoa</taxon>
        <taxon>Ecdysozoa</taxon>
        <taxon>Nematoda</taxon>
        <taxon>Chromadorea</taxon>
        <taxon>Rhabditida</taxon>
        <taxon>Spirurina</taxon>
        <taxon>Spiruromorpha</taxon>
        <taxon>Spiruroidea</taxon>
        <taxon>Gongylonematidae</taxon>
        <taxon>Gongylonema</taxon>
    </lineage>
</organism>
<dbReference type="Proteomes" id="UP000271098">
    <property type="component" value="Unassembled WGS sequence"/>
</dbReference>
<keyword evidence="3" id="KW-1185">Reference proteome</keyword>
<evidence type="ECO:0000313" key="3">
    <source>
        <dbReference type="Proteomes" id="UP000271098"/>
    </source>
</evidence>
<feature type="region of interest" description="Disordered" evidence="1">
    <location>
        <begin position="102"/>
        <end position="140"/>
    </location>
</feature>
<protein>
    <submittedName>
        <fullName evidence="4">NR LBD domain-containing protein</fullName>
    </submittedName>
</protein>
<evidence type="ECO:0000313" key="2">
    <source>
        <dbReference type="EMBL" id="VDN40385.1"/>
    </source>
</evidence>
<reference evidence="2 3" key="2">
    <citation type="submission" date="2018-11" db="EMBL/GenBank/DDBJ databases">
        <authorList>
            <consortium name="Pathogen Informatics"/>
        </authorList>
    </citation>
    <scope>NUCLEOTIDE SEQUENCE [LARGE SCALE GENOMIC DNA]</scope>
</reference>
<proteinExistence type="predicted"/>
<name>A0A183ENY7_9BILA</name>
<gene>
    <name evidence="2" type="ORF">GPUH_LOCUS22678</name>
</gene>
<dbReference type="AlphaFoldDB" id="A0A183ENY7"/>
<sequence>MLKSHRMMTAILTQIRNRTPHSRIDIQLILKLRVKLMTYFLTMMKQPNCVVTQEIRELLATINYVLVAHHRDAGFEDCNDLPWSRSHSPTSMVIEPIFDERHSDRKIVTPPEDQDERPGMENRADFCGGPGGQAIEKNDG</sequence>
<evidence type="ECO:0000256" key="1">
    <source>
        <dbReference type="SAM" id="MobiDB-lite"/>
    </source>
</evidence>
<dbReference type="EMBL" id="UYRT01095677">
    <property type="protein sequence ID" value="VDN40385.1"/>
    <property type="molecule type" value="Genomic_DNA"/>
</dbReference>
<dbReference type="WBParaSite" id="GPUH_0002270501-mRNA-1">
    <property type="protein sequence ID" value="GPUH_0002270501-mRNA-1"/>
    <property type="gene ID" value="GPUH_0002270501"/>
</dbReference>
<reference evidence="4" key="1">
    <citation type="submission" date="2016-06" db="UniProtKB">
        <authorList>
            <consortium name="WormBaseParasite"/>
        </authorList>
    </citation>
    <scope>IDENTIFICATION</scope>
</reference>
<accession>A0A183ENY7</accession>